<dbReference type="PANTHER" id="PTHR30471">
    <property type="entry name" value="DNA REPAIR PROTEIN RADC"/>
    <property type="match status" value="1"/>
</dbReference>
<evidence type="ECO:0000259" key="7">
    <source>
        <dbReference type="PROSITE" id="PS50249"/>
    </source>
</evidence>
<dbReference type="Gene3D" id="3.40.140.10">
    <property type="entry name" value="Cytidine Deaminase, domain 2"/>
    <property type="match status" value="1"/>
</dbReference>
<evidence type="ECO:0000313" key="9">
    <source>
        <dbReference type="Proteomes" id="UP001139486"/>
    </source>
</evidence>
<feature type="domain" description="MPN" evidence="7">
    <location>
        <begin position="42"/>
        <end position="162"/>
    </location>
</feature>
<reference evidence="8" key="1">
    <citation type="submission" date="2022-05" db="EMBL/GenBank/DDBJ databases">
        <title>Sphingomonas sp. strain RP10 Genome sequencing and assembly.</title>
        <authorList>
            <person name="Kim I."/>
        </authorList>
    </citation>
    <scope>NUCLEOTIDE SEQUENCE</scope>
    <source>
        <strain evidence="8">RP10</strain>
    </source>
</reference>
<evidence type="ECO:0000313" key="8">
    <source>
        <dbReference type="EMBL" id="MCP3735136.1"/>
    </source>
</evidence>
<dbReference type="InterPro" id="IPR001405">
    <property type="entry name" value="UPF0758"/>
</dbReference>
<proteinExistence type="predicted"/>
<evidence type="ECO:0000256" key="3">
    <source>
        <dbReference type="ARBA" id="ARBA00022801"/>
    </source>
</evidence>
<comment type="caution">
    <text evidence="8">The sequence shown here is derived from an EMBL/GenBank/DDBJ whole genome shotgun (WGS) entry which is preliminary data.</text>
</comment>
<evidence type="ECO:0000256" key="2">
    <source>
        <dbReference type="ARBA" id="ARBA00022723"/>
    </source>
</evidence>
<dbReference type="GO" id="GO:0008237">
    <property type="term" value="F:metallopeptidase activity"/>
    <property type="evidence" value="ECO:0007669"/>
    <property type="project" value="UniProtKB-KW"/>
</dbReference>
<dbReference type="InterPro" id="IPR037518">
    <property type="entry name" value="MPN"/>
</dbReference>
<evidence type="ECO:0000256" key="4">
    <source>
        <dbReference type="ARBA" id="ARBA00022833"/>
    </source>
</evidence>
<name>A0A9X2HPS6_9SPHN</name>
<gene>
    <name evidence="8" type="ORF">M9979_09675</name>
</gene>
<evidence type="ECO:0000256" key="6">
    <source>
        <dbReference type="SAM" id="MobiDB-lite"/>
    </source>
</evidence>
<sequence length="162" mass="16936">MSPRTACRPSRQAWRRNGRGRRCTGTSAAQGCDIAAALPLAPITDARAAAALVADLANGEVERAAVLYLDPQWRFLGRLDFAGSAAAVAPPLRAIVAEAFRLDAIALILAHGHPSGCARPSAGDIAYTRALAQVAGALDMMLVDHLIVTGREVTSLREAGLL</sequence>
<keyword evidence="5" id="KW-0482">Metalloprotease</keyword>
<protein>
    <recommendedName>
        <fullName evidence="7">MPN domain-containing protein</fullName>
    </recommendedName>
</protein>
<feature type="region of interest" description="Disordered" evidence="6">
    <location>
        <begin position="1"/>
        <end position="22"/>
    </location>
</feature>
<accession>A0A9X2HPS6</accession>
<dbReference type="RefSeq" id="WP_254289155.1">
    <property type="nucleotide sequence ID" value="NZ_JAMLDY010000010.1"/>
</dbReference>
<evidence type="ECO:0000256" key="1">
    <source>
        <dbReference type="ARBA" id="ARBA00022670"/>
    </source>
</evidence>
<keyword evidence="2" id="KW-0479">Metal-binding</keyword>
<dbReference type="PANTHER" id="PTHR30471:SF3">
    <property type="entry name" value="UPF0758 PROTEIN YEES-RELATED"/>
    <property type="match status" value="1"/>
</dbReference>
<keyword evidence="9" id="KW-1185">Reference proteome</keyword>
<dbReference type="PROSITE" id="PS50249">
    <property type="entry name" value="MPN"/>
    <property type="match status" value="1"/>
</dbReference>
<dbReference type="EMBL" id="JAMLDY010000010">
    <property type="protein sequence ID" value="MCP3735136.1"/>
    <property type="molecule type" value="Genomic_DNA"/>
</dbReference>
<dbReference type="Proteomes" id="UP001139486">
    <property type="component" value="Unassembled WGS sequence"/>
</dbReference>
<keyword evidence="1" id="KW-0645">Protease</keyword>
<organism evidence="8 9">
    <name type="scientific">Sphingomonas liriopis</name>
    <dbReference type="NCBI Taxonomy" id="2949094"/>
    <lineage>
        <taxon>Bacteria</taxon>
        <taxon>Pseudomonadati</taxon>
        <taxon>Pseudomonadota</taxon>
        <taxon>Alphaproteobacteria</taxon>
        <taxon>Sphingomonadales</taxon>
        <taxon>Sphingomonadaceae</taxon>
        <taxon>Sphingomonas</taxon>
    </lineage>
</organism>
<keyword evidence="4" id="KW-0862">Zinc</keyword>
<dbReference type="GO" id="GO:0006508">
    <property type="term" value="P:proteolysis"/>
    <property type="evidence" value="ECO:0007669"/>
    <property type="project" value="UniProtKB-KW"/>
</dbReference>
<evidence type="ECO:0000256" key="5">
    <source>
        <dbReference type="ARBA" id="ARBA00023049"/>
    </source>
</evidence>
<keyword evidence="3" id="KW-0378">Hydrolase</keyword>
<dbReference type="Pfam" id="PF04002">
    <property type="entry name" value="RadC"/>
    <property type="match status" value="1"/>
</dbReference>
<dbReference type="GO" id="GO:0046872">
    <property type="term" value="F:metal ion binding"/>
    <property type="evidence" value="ECO:0007669"/>
    <property type="project" value="UniProtKB-KW"/>
</dbReference>
<dbReference type="AlphaFoldDB" id="A0A9X2HPS6"/>
<dbReference type="InterPro" id="IPR025657">
    <property type="entry name" value="RadC_JAB"/>
</dbReference>
<feature type="compositionally biased region" description="Basic residues" evidence="6">
    <location>
        <begin position="13"/>
        <end position="22"/>
    </location>
</feature>